<feature type="compositionally biased region" description="Low complexity" evidence="7">
    <location>
        <begin position="118"/>
        <end position="129"/>
    </location>
</feature>
<evidence type="ECO:0000256" key="3">
    <source>
        <dbReference type="ARBA" id="ARBA00022517"/>
    </source>
</evidence>
<accession>A0ABY8UAN7</accession>
<comment type="similarity">
    <text evidence="2">Belongs to the NOP14 family.</text>
</comment>
<feature type="compositionally biased region" description="Low complexity" evidence="7">
    <location>
        <begin position="501"/>
        <end position="527"/>
    </location>
</feature>
<feature type="compositionally biased region" description="Low complexity" evidence="7">
    <location>
        <begin position="330"/>
        <end position="345"/>
    </location>
</feature>
<dbReference type="Proteomes" id="UP001244341">
    <property type="component" value="Chromosome 9b"/>
</dbReference>
<evidence type="ECO:0000256" key="2">
    <source>
        <dbReference type="ARBA" id="ARBA00007466"/>
    </source>
</evidence>
<feature type="compositionally biased region" description="Basic and acidic residues" evidence="7">
    <location>
        <begin position="350"/>
        <end position="359"/>
    </location>
</feature>
<evidence type="ECO:0000256" key="4">
    <source>
        <dbReference type="ARBA" id="ARBA00022552"/>
    </source>
</evidence>
<evidence type="ECO:0000256" key="7">
    <source>
        <dbReference type="SAM" id="MobiDB-lite"/>
    </source>
</evidence>
<name>A0ABY8UAN7_TETOB</name>
<feature type="compositionally biased region" description="Low complexity" evidence="7">
    <location>
        <begin position="302"/>
        <end position="311"/>
    </location>
</feature>
<feature type="region of interest" description="Disordered" evidence="7">
    <location>
        <begin position="300"/>
        <end position="413"/>
    </location>
</feature>
<keyword evidence="9" id="KW-1185">Reference proteome</keyword>
<feature type="region of interest" description="Disordered" evidence="7">
    <location>
        <begin position="700"/>
        <end position="722"/>
    </location>
</feature>
<gene>
    <name evidence="8" type="ORF">OEZ85_009894</name>
</gene>
<dbReference type="PANTHER" id="PTHR23183">
    <property type="entry name" value="NOP14"/>
    <property type="match status" value="1"/>
</dbReference>
<feature type="compositionally biased region" description="Low complexity" evidence="7">
    <location>
        <begin position="428"/>
        <end position="437"/>
    </location>
</feature>
<keyword evidence="5" id="KW-0539">Nucleus</keyword>
<evidence type="ECO:0008006" key="10">
    <source>
        <dbReference type="Google" id="ProtNLM"/>
    </source>
</evidence>
<evidence type="ECO:0000256" key="5">
    <source>
        <dbReference type="ARBA" id="ARBA00023242"/>
    </source>
</evidence>
<keyword evidence="3" id="KW-0690">Ribosome biogenesis</keyword>
<evidence type="ECO:0000313" key="8">
    <source>
        <dbReference type="EMBL" id="WIA18434.1"/>
    </source>
</evidence>
<protein>
    <recommendedName>
        <fullName evidence="10">NUC153 domain-containing protein</fullName>
    </recommendedName>
</protein>
<feature type="region of interest" description="Disordered" evidence="7">
    <location>
        <begin position="428"/>
        <end position="530"/>
    </location>
</feature>
<feature type="compositionally biased region" description="Acidic residues" evidence="7">
    <location>
        <begin position="370"/>
        <end position="393"/>
    </location>
</feature>
<dbReference type="InterPro" id="IPR007276">
    <property type="entry name" value="Nop14"/>
</dbReference>
<sequence length="722" mass="78767">MKKKKNVTPRAVAAPKHAAKPNPFELKGSKRKFDVMGKRDKEGKKNIIKSREEAVNKRKKTLLVEYKQLRKANTFIDRRFGEDDPRLNEEDKALARFQAQRIREAKKSTRFHLQDSSAAAAAAGQQQQQHMLTHGGVSLEELEEMNARPSELLGDLDDDLLEDLVQQYHFGGGEEQQEGQEDGQRKTKKQVMEEIIAKSKAAKAEKARQKEADEAALDALDDSFKAISGGLAAFVKPAGFEKGRKLKAETEEDAAYDRAARELVFEAKGQASERTLTAEELQEKEQQRLAALEAARLKRMRAAAGSGTAAADGEDAADGDGDDEDDEDGGMAAAAAAAPQGGYAAKRARMQREAEEWERRQKRKRQASGDDLDENFALSDEEDEGEDDSEDADGGSGLGARRQAAAAGDHPLQKAFRQAAAKLAAKYGVEAAAAGSGDESDDDEGEEGEEGEEGSSEEGEGEQSEDEEAGTASGGEEAGDNSDDAEQQGAGSGSDDEQEAADAAAAPKLQQKQQQQQQQQLDGPLDLSYTPAVPESYAEFAALVGGRPAQQLALAVQRIRVYNAAALATDSKRKLQVFYGILVQHFALLAGQQPCPTAHLDTLTTVLLQLTPESQRVKLVAPREFNPRFEADFALGADYDPDRQRSEARKLQRQLVKEKRGAMRELRRDAVFMSAERDAEKGRVDAERLASERAFYSELQVQEADAKSGGQKGLNPHRKKKK</sequence>
<dbReference type="EMBL" id="CP126216">
    <property type="protein sequence ID" value="WIA18434.1"/>
    <property type="molecule type" value="Genomic_DNA"/>
</dbReference>
<feature type="region of interest" description="Disordered" evidence="7">
    <location>
        <begin position="113"/>
        <end position="134"/>
    </location>
</feature>
<dbReference type="Pfam" id="PF04147">
    <property type="entry name" value="Nop14"/>
    <property type="match status" value="3"/>
</dbReference>
<feature type="region of interest" description="Disordered" evidence="7">
    <location>
        <begin position="167"/>
        <end position="190"/>
    </location>
</feature>
<comment type="function">
    <text evidence="6">Involved in nucleolar processing of pre-18S ribosomal RNA. Has a role in the nuclear export of 40S pre-ribosomal subunit to the cytoplasm.</text>
</comment>
<keyword evidence="4" id="KW-0698">rRNA processing</keyword>
<dbReference type="PANTHER" id="PTHR23183:SF0">
    <property type="entry name" value="NUCLEOLAR PROTEIN 14"/>
    <property type="match status" value="1"/>
</dbReference>
<proteinExistence type="inferred from homology"/>
<feature type="region of interest" description="Disordered" evidence="7">
    <location>
        <begin position="1"/>
        <end position="44"/>
    </location>
</feature>
<evidence type="ECO:0000256" key="1">
    <source>
        <dbReference type="ARBA" id="ARBA00004604"/>
    </source>
</evidence>
<organism evidence="8 9">
    <name type="scientific">Tetradesmus obliquus</name>
    <name type="common">Green alga</name>
    <name type="synonym">Acutodesmus obliquus</name>
    <dbReference type="NCBI Taxonomy" id="3088"/>
    <lineage>
        <taxon>Eukaryota</taxon>
        <taxon>Viridiplantae</taxon>
        <taxon>Chlorophyta</taxon>
        <taxon>core chlorophytes</taxon>
        <taxon>Chlorophyceae</taxon>
        <taxon>CS clade</taxon>
        <taxon>Sphaeropleales</taxon>
        <taxon>Scenedesmaceae</taxon>
        <taxon>Tetradesmus</taxon>
    </lineage>
</organism>
<reference evidence="8 9" key="1">
    <citation type="submission" date="2023-05" db="EMBL/GenBank/DDBJ databases">
        <title>A 100% complete, gapless, phased diploid assembly of the Scenedesmus obliquus UTEX 3031 genome.</title>
        <authorList>
            <person name="Biondi T.C."/>
            <person name="Hanschen E.R."/>
            <person name="Kwon T."/>
            <person name="Eng W."/>
            <person name="Kruse C.P.S."/>
            <person name="Koehler S.I."/>
            <person name="Kunde Y."/>
            <person name="Gleasner C.D."/>
            <person name="You Mak K.T."/>
            <person name="Polle J."/>
            <person name="Hovde B.T."/>
            <person name="Starkenburg S.R."/>
        </authorList>
    </citation>
    <scope>NUCLEOTIDE SEQUENCE [LARGE SCALE GENOMIC DNA]</scope>
    <source>
        <strain evidence="8 9">DOE0152z</strain>
    </source>
</reference>
<feature type="compositionally biased region" description="Acidic residues" evidence="7">
    <location>
        <begin position="438"/>
        <end position="469"/>
    </location>
</feature>
<evidence type="ECO:0000313" key="9">
    <source>
        <dbReference type="Proteomes" id="UP001244341"/>
    </source>
</evidence>
<feature type="compositionally biased region" description="Basic and acidic residues" evidence="7">
    <location>
        <begin position="27"/>
        <end position="44"/>
    </location>
</feature>
<feature type="compositionally biased region" description="Acidic residues" evidence="7">
    <location>
        <begin position="477"/>
        <end position="486"/>
    </location>
</feature>
<feature type="compositionally biased region" description="Low complexity" evidence="7">
    <location>
        <begin position="399"/>
        <end position="413"/>
    </location>
</feature>
<comment type="subcellular location">
    <subcellularLocation>
        <location evidence="1">Nucleus</location>
        <location evidence="1">Nucleolus</location>
    </subcellularLocation>
</comment>
<feature type="compositionally biased region" description="Acidic residues" evidence="7">
    <location>
        <begin position="312"/>
        <end position="329"/>
    </location>
</feature>
<evidence type="ECO:0000256" key="6">
    <source>
        <dbReference type="ARBA" id="ARBA00024695"/>
    </source>
</evidence>